<sequence length="238" mass="25200">MSTEDGDHFSNEQPLKRSASTGSAVPVSGLYLSPSSPSGSDVSDSGLPVMSSSHIYRPVPRTGGVLPTQLETTTTSSSNDPPTYLSLSLPGADSCEVSNHVTESNQSTNTIQLLPVMPPPMQQVPANLQNQTADFLSSSSPVPEAVSMQQVLVNQRNSEFGGLSPPPQASAAVAQQAEKVFVPFSAELMAVIQEMIRKEVRNCMAGFEQQQSGLCMQQAAADGFRNAAMKRIGISKTE</sequence>
<evidence type="ECO:0000313" key="2">
    <source>
        <dbReference type="EMBL" id="MPA63019.1"/>
    </source>
</evidence>
<accession>A0A5B7BIT1</accession>
<evidence type="ECO:0000313" key="3">
    <source>
        <dbReference type="EMBL" id="MPA67661.1"/>
    </source>
</evidence>
<feature type="compositionally biased region" description="Basic and acidic residues" evidence="1">
    <location>
        <begin position="1"/>
        <end position="10"/>
    </location>
</feature>
<proteinExistence type="predicted"/>
<evidence type="ECO:0000256" key="1">
    <source>
        <dbReference type="SAM" id="MobiDB-lite"/>
    </source>
</evidence>
<dbReference type="EMBL" id="GHES01032460">
    <property type="protein sequence ID" value="MPA63019.1"/>
    <property type="molecule type" value="Transcribed_RNA"/>
</dbReference>
<dbReference type="AlphaFoldDB" id="A0A5B7BIT1"/>
<feature type="compositionally biased region" description="Low complexity" evidence="1">
    <location>
        <begin position="25"/>
        <end position="49"/>
    </location>
</feature>
<protein>
    <submittedName>
        <fullName evidence="3">Putative transcription factor MYB44-like</fullName>
    </submittedName>
</protein>
<organism evidence="3">
    <name type="scientific">Davidia involucrata</name>
    <name type="common">Dove tree</name>
    <dbReference type="NCBI Taxonomy" id="16924"/>
    <lineage>
        <taxon>Eukaryota</taxon>
        <taxon>Viridiplantae</taxon>
        <taxon>Streptophyta</taxon>
        <taxon>Embryophyta</taxon>
        <taxon>Tracheophyta</taxon>
        <taxon>Spermatophyta</taxon>
        <taxon>Magnoliopsida</taxon>
        <taxon>eudicotyledons</taxon>
        <taxon>Gunneridae</taxon>
        <taxon>Pentapetalae</taxon>
        <taxon>asterids</taxon>
        <taxon>Cornales</taxon>
        <taxon>Nyssaceae</taxon>
        <taxon>Davidia</taxon>
    </lineage>
</organism>
<name>A0A5B7BIT1_DAVIN</name>
<dbReference type="EMBL" id="GHES01037102">
    <property type="protein sequence ID" value="MPA67661.1"/>
    <property type="molecule type" value="Transcribed_RNA"/>
</dbReference>
<feature type="region of interest" description="Disordered" evidence="1">
    <location>
        <begin position="1"/>
        <end position="83"/>
    </location>
</feature>
<reference evidence="3" key="1">
    <citation type="submission" date="2019-08" db="EMBL/GenBank/DDBJ databases">
        <title>Reference gene set and small RNA set construction with multiple tissues from Davidia involucrata Baill.</title>
        <authorList>
            <person name="Yang H."/>
            <person name="Zhou C."/>
            <person name="Li G."/>
            <person name="Wang J."/>
            <person name="Gao P."/>
            <person name="Wang M."/>
            <person name="Wang R."/>
            <person name="Zhao Y."/>
        </authorList>
    </citation>
    <scope>NUCLEOTIDE SEQUENCE</scope>
    <source>
        <tissue evidence="3">Mixed with DoveR01_LX</tissue>
    </source>
</reference>
<gene>
    <name evidence="2" type="ORF">Din_032460</name>
    <name evidence="3" type="ORF">Din_037102</name>
</gene>